<gene>
    <name evidence="5" type="ordered locus">Sgly_1397</name>
</gene>
<proteinExistence type="predicted"/>
<evidence type="ECO:0000259" key="4">
    <source>
        <dbReference type="PROSITE" id="PS50893"/>
    </source>
</evidence>
<dbReference type="eggNOG" id="COG1136">
    <property type="taxonomic scope" value="Bacteria"/>
</dbReference>
<reference evidence="6" key="2">
    <citation type="submission" date="2011-02" db="EMBL/GenBank/DDBJ databases">
        <title>The complete genome of Syntrophobotulus glycolicus DSM 8271.</title>
        <authorList>
            <person name="Lucas S."/>
            <person name="Copeland A."/>
            <person name="Lapidus A."/>
            <person name="Bruce D."/>
            <person name="Goodwin L."/>
            <person name="Pitluck S."/>
            <person name="Kyrpides N."/>
            <person name="Mavromatis K."/>
            <person name="Pagani I."/>
            <person name="Ivanova N."/>
            <person name="Mikhailova N."/>
            <person name="Chertkov O."/>
            <person name="Held B."/>
            <person name="Detter J.C."/>
            <person name="Tapia R."/>
            <person name="Han C."/>
            <person name="Land M."/>
            <person name="Hauser L."/>
            <person name="Markowitz V."/>
            <person name="Cheng J.-F."/>
            <person name="Hugenholtz P."/>
            <person name="Woyke T."/>
            <person name="Wu D."/>
            <person name="Spring S."/>
            <person name="Schroeder M."/>
            <person name="Brambilla E."/>
            <person name="Klenk H.-P."/>
            <person name="Eisen J.A."/>
        </authorList>
    </citation>
    <scope>NUCLEOTIDE SEQUENCE [LARGE SCALE GENOMIC DNA]</scope>
    <source>
        <strain evidence="6">DSM 8271 / FlGlyR</strain>
    </source>
</reference>
<dbReference type="Pfam" id="PF00005">
    <property type="entry name" value="ABC_tran"/>
    <property type="match status" value="1"/>
</dbReference>
<keyword evidence="2" id="KW-0547">Nucleotide-binding</keyword>
<dbReference type="InterPro" id="IPR003439">
    <property type="entry name" value="ABC_transporter-like_ATP-bd"/>
</dbReference>
<evidence type="ECO:0000313" key="5">
    <source>
        <dbReference type="EMBL" id="ADY55700.1"/>
    </source>
</evidence>
<dbReference type="OrthoDB" id="9810992at2"/>
<dbReference type="CDD" id="cd03255">
    <property type="entry name" value="ABC_MJ0796_LolCDE_FtsE"/>
    <property type="match status" value="1"/>
</dbReference>
<sequence>MNPKRILRVEQITKSYGKGDNVTEALKGISFDVLEGEFLGIMGASGSGKTTLLNCIATMIKPTSGKILLQSSDISSFKGTQLADYRGREIGYLFQEFELLDNLTARENIILPLSLHHVTGRQAEPELQELADRLDIKGVLDKFPAQMSGGQKQRVAAARALISKPSIVLADEPTGALDSKNSKILMDKLSAINKDQQKTILLVTHNALAASYCSRILFIQDGRLFHELRKNIETETPDRFYGRIVTVMAQLGGGSANVL</sequence>
<dbReference type="STRING" id="645991.Sgly_1397"/>
<evidence type="ECO:0000256" key="1">
    <source>
        <dbReference type="ARBA" id="ARBA00022448"/>
    </source>
</evidence>
<dbReference type="AlphaFoldDB" id="F0SWD4"/>
<dbReference type="EMBL" id="CP002547">
    <property type="protein sequence ID" value="ADY55700.1"/>
    <property type="molecule type" value="Genomic_DNA"/>
</dbReference>
<evidence type="ECO:0000256" key="2">
    <source>
        <dbReference type="ARBA" id="ARBA00022741"/>
    </source>
</evidence>
<dbReference type="InterPro" id="IPR017911">
    <property type="entry name" value="MacB-like_ATP-bd"/>
</dbReference>
<dbReference type="InterPro" id="IPR015854">
    <property type="entry name" value="ABC_transpr_LolD-like"/>
</dbReference>
<dbReference type="RefSeq" id="WP_013624570.1">
    <property type="nucleotide sequence ID" value="NC_015172.1"/>
</dbReference>
<dbReference type="GO" id="GO:0098796">
    <property type="term" value="C:membrane protein complex"/>
    <property type="evidence" value="ECO:0007669"/>
    <property type="project" value="UniProtKB-ARBA"/>
</dbReference>
<dbReference type="GO" id="GO:0022857">
    <property type="term" value="F:transmembrane transporter activity"/>
    <property type="evidence" value="ECO:0007669"/>
    <property type="project" value="TreeGrafter"/>
</dbReference>
<dbReference type="HOGENOM" id="CLU_000604_1_22_9"/>
<name>F0SWD4_SYNGF</name>
<protein>
    <submittedName>
        <fullName evidence="5">Phosphonate-transporting ATPase</fullName>
        <ecNumber evidence="5">3.6.3.28</ecNumber>
    </submittedName>
</protein>
<keyword evidence="6" id="KW-1185">Reference proteome</keyword>
<accession>F0SWD4</accession>
<dbReference type="PROSITE" id="PS50893">
    <property type="entry name" value="ABC_TRANSPORTER_2"/>
    <property type="match status" value="1"/>
</dbReference>
<keyword evidence="5" id="KW-0378">Hydrolase</keyword>
<dbReference type="InterPro" id="IPR003593">
    <property type="entry name" value="AAA+_ATPase"/>
</dbReference>
<dbReference type="PANTHER" id="PTHR24220:SF674">
    <property type="entry name" value="BACITRACIN EXPORT ATP-BINDING PROTEIN BCEA"/>
    <property type="match status" value="1"/>
</dbReference>
<dbReference type="InterPro" id="IPR027417">
    <property type="entry name" value="P-loop_NTPase"/>
</dbReference>
<dbReference type="GO" id="GO:0005886">
    <property type="term" value="C:plasma membrane"/>
    <property type="evidence" value="ECO:0007669"/>
    <property type="project" value="TreeGrafter"/>
</dbReference>
<feature type="domain" description="ABC transporter" evidence="4">
    <location>
        <begin position="7"/>
        <end position="246"/>
    </location>
</feature>
<evidence type="ECO:0000256" key="3">
    <source>
        <dbReference type="ARBA" id="ARBA00022840"/>
    </source>
</evidence>
<dbReference type="FunFam" id="3.40.50.300:FF:000032">
    <property type="entry name" value="Export ABC transporter ATP-binding protein"/>
    <property type="match status" value="1"/>
</dbReference>
<dbReference type="KEGG" id="sgy:Sgly_1397"/>
<evidence type="ECO:0000313" key="6">
    <source>
        <dbReference type="Proteomes" id="UP000007488"/>
    </source>
</evidence>
<keyword evidence="1" id="KW-0813">Transport</keyword>
<organism evidence="5 6">
    <name type="scientific">Syntrophobotulus glycolicus (strain DSM 8271 / FlGlyR)</name>
    <dbReference type="NCBI Taxonomy" id="645991"/>
    <lineage>
        <taxon>Bacteria</taxon>
        <taxon>Bacillati</taxon>
        <taxon>Bacillota</taxon>
        <taxon>Clostridia</taxon>
        <taxon>Eubacteriales</taxon>
        <taxon>Desulfitobacteriaceae</taxon>
        <taxon>Syntrophobotulus</taxon>
    </lineage>
</organism>
<dbReference type="GO" id="GO:0016887">
    <property type="term" value="F:ATP hydrolysis activity"/>
    <property type="evidence" value="ECO:0007669"/>
    <property type="project" value="InterPro"/>
</dbReference>
<dbReference type="PANTHER" id="PTHR24220">
    <property type="entry name" value="IMPORT ATP-BINDING PROTEIN"/>
    <property type="match status" value="1"/>
</dbReference>
<dbReference type="SUPFAM" id="SSF52540">
    <property type="entry name" value="P-loop containing nucleoside triphosphate hydrolases"/>
    <property type="match status" value="1"/>
</dbReference>
<dbReference type="Proteomes" id="UP000007488">
    <property type="component" value="Chromosome"/>
</dbReference>
<dbReference type="GO" id="GO:0005524">
    <property type="term" value="F:ATP binding"/>
    <property type="evidence" value="ECO:0007669"/>
    <property type="project" value="UniProtKB-KW"/>
</dbReference>
<reference evidence="5 6" key="1">
    <citation type="journal article" date="2011" name="Stand. Genomic Sci.">
        <title>Complete genome sequence of Syntrophobotulus glycolicus type strain (FlGlyR).</title>
        <authorList>
            <person name="Han C."/>
            <person name="Mwirichia R."/>
            <person name="Chertkov O."/>
            <person name="Held B."/>
            <person name="Lapidus A."/>
            <person name="Nolan M."/>
            <person name="Lucas S."/>
            <person name="Hammon N."/>
            <person name="Deshpande S."/>
            <person name="Cheng J.F."/>
            <person name="Tapia R."/>
            <person name="Goodwin L."/>
            <person name="Pitluck S."/>
            <person name="Huntemann M."/>
            <person name="Liolios K."/>
            <person name="Ivanova N."/>
            <person name="Pagani I."/>
            <person name="Mavromatis K."/>
            <person name="Ovchinikova G."/>
            <person name="Pati A."/>
            <person name="Chen A."/>
            <person name="Palaniappan K."/>
            <person name="Land M."/>
            <person name="Hauser L."/>
            <person name="Brambilla E.M."/>
            <person name="Rohde M."/>
            <person name="Spring S."/>
            <person name="Sikorski J."/>
            <person name="Goker M."/>
            <person name="Woyke T."/>
            <person name="Bristow J."/>
            <person name="Eisen J.A."/>
            <person name="Markowitz V."/>
            <person name="Hugenholtz P."/>
            <person name="Kyrpides N.C."/>
            <person name="Klenk H.P."/>
            <person name="Detter J.C."/>
        </authorList>
    </citation>
    <scope>NUCLEOTIDE SEQUENCE [LARGE SCALE GENOMIC DNA]</scope>
    <source>
        <strain evidence="6">DSM 8271 / FlGlyR</strain>
    </source>
</reference>
<dbReference type="EC" id="3.6.3.28" evidence="5"/>
<dbReference type="SMART" id="SM00382">
    <property type="entry name" value="AAA"/>
    <property type="match status" value="1"/>
</dbReference>
<dbReference type="Gene3D" id="3.40.50.300">
    <property type="entry name" value="P-loop containing nucleotide triphosphate hydrolases"/>
    <property type="match status" value="1"/>
</dbReference>
<keyword evidence="3" id="KW-0067">ATP-binding</keyword>